<gene>
    <name evidence="3" type="ORF">g.51394</name>
</gene>
<dbReference type="PANTHER" id="PTHR21261:SF3">
    <property type="entry name" value="BEATEN PATH VII"/>
    <property type="match status" value="1"/>
</dbReference>
<sequence>PFRNYTTTGSVIDLSLSDRHQVLLTNLHFDASGIYTCEVSTEKPIIYTKPSEELEITVIRNQLENPRITFRKPEYTVGDWLQVNCTSASARPTPYVTWLLNGNKVDESLIRSFTEQQPSSVTAQLTLQLTEEYVDSLELTCLATIPKFLG</sequence>
<protein>
    <recommendedName>
        <fullName evidence="2">Ig-like domain-containing protein</fullName>
    </recommendedName>
</protein>
<dbReference type="Gene3D" id="2.60.40.10">
    <property type="entry name" value="Immunoglobulins"/>
    <property type="match status" value="2"/>
</dbReference>
<evidence type="ECO:0000259" key="2">
    <source>
        <dbReference type="PROSITE" id="PS50835"/>
    </source>
</evidence>
<dbReference type="PANTHER" id="PTHR21261">
    <property type="entry name" value="BEAT PROTEIN"/>
    <property type="match status" value="1"/>
</dbReference>
<dbReference type="PROSITE" id="PS50835">
    <property type="entry name" value="IG_LIKE"/>
    <property type="match status" value="1"/>
</dbReference>
<dbReference type="InterPro" id="IPR013783">
    <property type="entry name" value="Ig-like_fold"/>
</dbReference>
<dbReference type="Pfam" id="PF08205">
    <property type="entry name" value="C2-set_2"/>
    <property type="match status" value="1"/>
</dbReference>
<keyword evidence="1" id="KW-1015">Disulfide bond</keyword>
<dbReference type="InterPro" id="IPR036179">
    <property type="entry name" value="Ig-like_dom_sf"/>
</dbReference>
<organism evidence="3">
    <name type="scientific">Graphocephala atropunctata</name>
    <dbReference type="NCBI Taxonomy" id="36148"/>
    <lineage>
        <taxon>Eukaryota</taxon>
        <taxon>Metazoa</taxon>
        <taxon>Ecdysozoa</taxon>
        <taxon>Arthropoda</taxon>
        <taxon>Hexapoda</taxon>
        <taxon>Insecta</taxon>
        <taxon>Pterygota</taxon>
        <taxon>Neoptera</taxon>
        <taxon>Paraneoptera</taxon>
        <taxon>Hemiptera</taxon>
        <taxon>Auchenorrhyncha</taxon>
        <taxon>Membracoidea</taxon>
        <taxon>Cicadellidae</taxon>
        <taxon>Cicadellinae</taxon>
        <taxon>Cicadellini</taxon>
        <taxon>Graphocephala</taxon>
    </lineage>
</organism>
<feature type="non-terminal residue" evidence="3">
    <location>
        <position position="150"/>
    </location>
</feature>
<dbReference type="EMBL" id="GEBQ01012434">
    <property type="protein sequence ID" value="JAT27543.1"/>
    <property type="molecule type" value="Transcribed_RNA"/>
</dbReference>
<accession>A0A1B6LV42</accession>
<name>A0A1B6LV42_9HEMI</name>
<dbReference type="AlphaFoldDB" id="A0A1B6LV42"/>
<dbReference type="InterPro" id="IPR013162">
    <property type="entry name" value="CD80_C2-set"/>
</dbReference>
<dbReference type="SUPFAM" id="SSF48726">
    <property type="entry name" value="Immunoglobulin"/>
    <property type="match status" value="1"/>
</dbReference>
<reference evidence="3" key="1">
    <citation type="submission" date="2015-11" db="EMBL/GenBank/DDBJ databases">
        <title>De novo transcriptome assembly of four potential Pierce s Disease insect vectors from Arizona vineyards.</title>
        <authorList>
            <person name="Tassone E.E."/>
        </authorList>
    </citation>
    <scope>NUCLEOTIDE SEQUENCE</scope>
</reference>
<feature type="domain" description="Ig-like" evidence="2">
    <location>
        <begin position="66"/>
        <end position="150"/>
    </location>
</feature>
<feature type="non-terminal residue" evidence="3">
    <location>
        <position position="1"/>
    </location>
</feature>
<dbReference type="InterPro" id="IPR007110">
    <property type="entry name" value="Ig-like_dom"/>
</dbReference>
<proteinExistence type="predicted"/>
<evidence type="ECO:0000313" key="3">
    <source>
        <dbReference type="EMBL" id="JAT27543.1"/>
    </source>
</evidence>
<evidence type="ECO:0000256" key="1">
    <source>
        <dbReference type="ARBA" id="ARBA00023157"/>
    </source>
</evidence>